<accession>A0A2G6MS46</accession>
<dbReference type="AlphaFoldDB" id="A0A2G6MS46"/>
<proteinExistence type="predicted"/>
<protein>
    <submittedName>
        <fullName evidence="1">Uncharacterized protein</fullName>
    </submittedName>
</protein>
<evidence type="ECO:0000313" key="1">
    <source>
        <dbReference type="EMBL" id="PIE62845.1"/>
    </source>
</evidence>
<name>A0A2G6MS46_9BACT</name>
<sequence>MKMRTNFYKFSVNSRTIDTKLGGIGVIFMGLQPIHQLSNRLLGKPQLNPTEKAKRKPTH</sequence>
<comment type="caution">
    <text evidence="1">The sequence shown here is derived from an EMBL/GenBank/DDBJ whole genome shotgun (WGS) entry which is preliminary data.</text>
</comment>
<gene>
    <name evidence="1" type="ORF">CSA25_03125</name>
</gene>
<dbReference type="EMBL" id="PDTI01000027">
    <property type="protein sequence ID" value="PIE62845.1"/>
    <property type="molecule type" value="Genomic_DNA"/>
</dbReference>
<dbReference type="Proteomes" id="UP000231203">
    <property type="component" value="Unassembled WGS sequence"/>
</dbReference>
<reference evidence="1 2" key="1">
    <citation type="submission" date="2017-10" db="EMBL/GenBank/DDBJ databases">
        <title>Novel microbial diversity and functional potential in the marine mammal oral microbiome.</title>
        <authorList>
            <person name="Dudek N.K."/>
            <person name="Sun C.L."/>
            <person name="Burstein D."/>
            <person name="Kantor R.S."/>
            <person name="Aliaga Goltsman D.S."/>
            <person name="Bik E.M."/>
            <person name="Thomas B.C."/>
            <person name="Banfield J.F."/>
            <person name="Relman D.A."/>
        </authorList>
    </citation>
    <scope>NUCLEOTIDE SEQUENCE [LARGE SCALE GENOMIC DNA]</scope>
    <source>
        <strain evidence="1">DOLJORAL78_47_202</strain>
    </source>
</reference>
<organism evidence="1 2">
    <name type="scientific">Desulfobacter postgatei</name>
    <dbReference type="NCBI Taxonomy" id="2293"/>
    <lineage>
        <taxon>Bacteria</taxon>
        <taxon>Pseudomonadati</taxon>
        <taxon>Thermodesulfobacteriota</taxon>
        <taxon>Desulfobacteria</taxon>
        <taxon>Desulfobacterales</taxon>
        <taxon>Desulfobacteraceae</taxon>
        <taxon>Desulfobacter</taxon>
    </lineage>
</organism>
<evidence type="ECO:0000313" key="2">
    <source>
        <dbReference type="Proteomes" id="UP000231203"/>
    </source>
</evidence>